<name>A0A8E2FD15_9PEZI</name>
<feature type="domain" description="AB hydrolase-1" evidence="2">
    <location>
        <begin position="26"/>
        <end position="147"/>
    </location>
</feature>
<dbReference type="InterPro" id="IPR051340">
    <property type="entry name" value="Haloalkane_dehalogenase"/>
</dbReference>
<dbReference type="PANTHER" id="PTHR42977">
    <property type="entry name" value="HYDROLASE-RELATED"/>
    <property type="match status" value="1"/>
</dbReference>
<dbReference type="EMBL" id="KV748580">
    <property type="protein sequence ID" value="OCL14396.1"/>
    <property type="molecule type" value="Genomic_DNA"/>
</dbReference>
<sequence length="193" mass="21560">MSPKISRVVADGVQVFYRYAGSTTNPALLLLHDYPSSSFYFCSLMPLLSTKYYVVAPDYLGFGFADVPTSRNYTYTFENLTTTAEKFLDALQIHKFALYIYGFGAPIGLRLALRRPSAITALITQNGNTYEEGLGERWKVPRELWATNAPHLRAAIRAQVIDFERTKGQYVNGAVDGGARVEPEAYHLDCALL</sequence>
<evidence type="ECO:0000256" key="1">
    <source>
        <dbReference type="ARBA" id="ARBA00022801"/>
    </source>
</evidence>
<evidence type="ECO:0000259" key="2">
    <source>
        <dbReference type="Pfam" id="PF00561"/>
    </source>
</evidence>
<dbReference type="InterPro" id="IPR000073">
    <property type="entry name" value="AB_hydrolase_1"/>
</dbReference>
<dbReference type="InterPro" id="IPR029058">
    <property type="entry name" value="AB_hydrolase_fold"/>
</dbReference>
<reference evidence="3 4" key="1">
    <citation type="journal article" date="2016" name="Nat. Commun.">
        <title>Ectomycorrhizal ecology is imprinted in the genome of the dominant symbiotic fungus Cenococcum geophilum.</title>
        <authorList>
            <consortium name="DOE Joint Genome Institute"/>
            <person name="Peter M."/>
            <person name="Kohler A."/>
            <person name="Ohm R.A."/>
            <person name="Kuo A."/>
            <person name="Krutzmann J."/>
            <person name="Morin E."/>
            <person name="Arend M."/>
            <person name="Barry K.W."/>
            <person name="Binder M."/>
            <person name="Choi C."/>
            <person name="Clum A."/>
            <person name="Copeland A."/>
            <person name="Grisel N."/>
            <person name="Haridas S."/>
            <person name="Kipfer T."/>
            <person name="LaButti K."/>
            <person name="Lindquist E."/>
            <person name="Lipzen A."/>
            <person name="Maire R."/>
            <person name="Meier B."/>
            <person name="Mihaltcheva S."/>
            <person name="Molinier V."/>
            <person name="Murat C."/>
            <person name="Poggeler S."/>
            <person name="Quandt C.A."/>
            <person name="Sperisen C."/>
            <person name="Tritt A."/>
            <person name="Tisserant E."/>
            <person name="Crous P.W."/>
            <person name="Henrissat B."/>
            <person name="Nehls U."/>
            <person name="Egli S."/>
            <person name="Spatafora J.W."/>
            <person name="Grigoriev I.V."/>
            <person name="Martin F.M."/>
        </authorList>
    </citation>
    <scope>NUCLEOTIDE SEQUENCE [LARGE SCALE GENOMIC DNA]</scope>
    <source>
        <strain evidence="3 4">CBS 207.34</strain>
    </source>
</reference>
<protein>
    <submittedName>
        <fullName evidence="3">Alpha/beta-hydrolase</fullName>
    </submittedName>
</protein>
<dbReference type="GO" id="GO:0004301">
    <property type="term" value="F:epoxide hydrolase activity"/>
    <property type="evidence" value="ECO:0007669"/>
    <property type="project" value="TreeGrafter"/>
</dbReference>
<dbReference type="PANTHER" id="PTHR42977:SF3">
    <property type="entry name" value="AB HYDROLASE-1 DOMAIN-CONTAINING PROTEIN"/>
    <property type="match status" value="1"/>
</dbReference>
<organism evidence="3 4">
    <name type="scientific">Glonium stellatum</name>
    <dbReference type="NCBI Taxonomy" id="574774"/>
    <lineage>
        <taxon>Eukaryota</taxon>
        <taxon>Fungi</taxon>
        <taxon>Dikarya</taxon>
        <taxon>Ascomycota</taxon>
        <taxon>Pezizomycotina</taxon>
        <taxon>Dothideomycetes</taxon>
        <taxon>Pleosporomycetidae</taxon>
        <taxon>Gloniales</taxon>
        <taxon>Gloniaceae</taxon>
        <taxon>Glonium</taxon>
    </lineage>
</organism>
<dbReference type="Pfam" id="PF00561">
    <property type="entry name" value="Abhydrolase_1"/>
    <property type="match status" value="1"/>
</dbReference>
<dbReference type="AlphaFoldDB" id="A0A8E2FD15"/>
<dbReference type="Gene3D" id="3.40.50.1820">
    <property type="entry name" value="alpha/beta hydrolase"/>
    <property type="match status" value="1"/>
</dbReference>
<evidence type="ECO:0000313" key="4">
    <source>
        <dbReference type="Proteomes" id="UP000250140"/>
    </source>
</evidence>
<keyword evidence="4" id="KW-1185">Reference proteome</keyword>
<dbReference type="OrthoDB" id="284184at2759"/>
<dbReference type="Proteomes" id="UP000250140">
    <property type="component" value="Unassembled WGS sequence"/>
</dbReference>
<evidence type="ECO:0000313" key="3">
    <source>
        <dbReference type="EMBL" id="OCL14396.1"/>
    </source>
</evidence>
<accession>A0A8E2FD15</accession>
<keyword evidence="1 3" id="KW-0378">Hydrolase</keyword>
<proteinExistence type="predicted"/>
<gene>
    <name evidence="3" type="ORF">AOQ84DRAFT_351524</name>
</gene>
<dbReference type="SUPFAM" id="SSF53474">
    <property type="entry name" value="alpha/beta-Hydrolases"/>
    <property type="match status" value="1"/>
</dbReference>